<dbReference type="OMA" id="NDHNSFM"/>
<name>A0A844RQN9_EGGLN</name>
<dbReference type="PANTHER" id="PTHR43404:SF2">
    <property type="entry name" value="LIPOPOLYSACCHARIDE CHOLINEPHOSPHOTRANSFERASE LICD"/>
    <property type="match status" value="1"/>
</dbReference>
<comment type="caution">
    <text evidence="2">The sequence shown here is derived from an EMBL/GenBank/DDBJ whole genome shotgun (WGS) entry which is preliminary data.</text>
</comment>
<dbReference type="Proteomes" id="UP000436429">
    <property type="component" value="Unassembled WGS sequence"/>
</dbReference>
<organism evidence="2 3">
    <name type="scientific">Eggerthella lenta</name>
    <name type="common">Eubacterium lentum</name>
    <dbReference type="NCBI Taxonomy" id="84112"/>
    <lineage>
        <taxon>Bacteria</taxon>
        <taxon>Bacillati</taxon>
        <taxon>Actinomycetota</taxon>
        <taxon>Coriobacteriia</taxon>
        <taxon>Eggerthellales</taxon>
        <taxon>Eggerthellaceae</taxon>
        <taxon>Eggerthella</taxon>
    </lineage>
</organism>
<dbReference type="Pfam" id="PF04991">
    <property type="entry name" value="LicD"/>
    <property type="match status" value="1"/>
</dbReference>
<proteinExistence type="predicted"/>
<evidence type="ECO:0000313" key="3">
    <source>
        <dbReference type="Proteomes" id="UP000436429"/>
    </source>
</evidence>
<dbReference type="AlphaFoldDB" id="A0A844RQN9"/>
<dbReference type="RefSeq" id="WP_015761181.1">
    <property type="nucleotide sequence ID" value="NZ_AP025575.1"/>
</dbReference>
<dbReference type="InterPro" id="IPR052942">
    <property type="entry name" value="LPS_cholinephosphotransferase"/>
</dbReference>
<protein>
    <recommendedName>
        <fullName evidence="1">LicD/FKTN/FKRP nucleotidyltransferase domain-containing protein</fullName>
    </recommendedName>
</protein>
<sequence>MDETAKLSLQEIQAIEFSMLEFLDSVCVEEGIEYCLFYGSALGAVRHGGFIPWDDDIDVAIKREDCERLFSAIEQNTNDRYRVLRPFNPPDYRHPYAKMVDCRTSLVEPKNLPVRDMGVFIDFFPVDAFARSGWPTRARLKLANFANKAYCSAYVRDGSAPLGKVSKFAGLVTRIMFHGVGPQRCHELVEKLVQLGSRSDGDFLACPYDADYIIPRNWVFPCRLEAFESRSFPVPGNSDSYLKAMYGNDYMTPTRQADSFHGVAWLRESGGDS</sequence>
<feature type="domain" description="LicD/FKTN/FKRP nucleotidyltransferase" evidence="1">
    <location>
        <begin position="27"/>
        <end position="133"/>
    </location>
</feature>
<dbReference type="GO" id="GO:0009100">
    <property type="term" value="P:glycoprotein metabolic process"/>
    <property type="evidence" value="ECO:0007669"/>
    <property type="project" value="UniProtKB-ARBA"/>
</dbReference>
<dbReference type="InterPro" id="IPR007074">
    <property type="entry name" value="LicD/FKTN/FKRP_NTP_transf"/>
</dbReference>
<evidence type="ECO:0000259" key="1">
    <source>
        <dbReference type="Pfam" id="PF04991"/>
    </source>
</evidence>
<reference evidence="2 3" key="1">
    <citation type="submission" date="2019-11" db="EMBL/GenBank/DDBJ databases">
        <title>Whole genome shotgun sequencing (WGS) data from Adlercreutzia equolifaciens ResAG-91, Eggerthella lenta MRI-F36, MRI-F37, MRI-F40, ResAG-49, ResAG-88, ResAG-121, ResAG-145, and Gordonibacter sp. ResAG-5, ResAG-26, ResAG-43, ResAG-50, ResAG-59.</title>
        <authorList>
            <person name="Stoll D.A."/>
            <person name="Danylec N."/>
            <person name="Franz C.M.A.P."/>
            <person name="Huch M."/>
        </authorList>
    </citation>
    <scope>NUCLEOTIDE SEQUENCE [LARGE SCALE GENOMIC DNA]</scope>
    <source>
        <strain evidence="2 3">ResAG-88</strain>
    </source>
</reference>
<dbReference type="EMBL" id="WPOM01000032">
    <property type="protein sequence ID" value="MVN33992.1"/>
    <property type="molecule type" value="Genomic_DNA"/>
</dbReference>
<evidence type="ECO:0000313" key="2">
    <source>
        <dbReference type="EMBL" id="MVN33992.1"/>
    </source>
</evidence>
<gene>
    <name evidence="2" type="ORF">GO726_12585</name>
</gene>
<dbReference type="PANTHER" id="PTHR43404">
    <property type="entry name" value="LIPOPOLYSACCHARIDE CHOLINEPHOSPHOTRANSFERASE LICD"/>
    <property type="match status" value="1"/>
</dbReference>
<accession>A0A844RQN9</accession>